<dbReference type="Proteomes" id="UP000438120">
    <property type="component" value="Unassembled WGS sequence"/>
</dbReference>
<feature type="transmembrane region" description="Helical" evidence="9">
    <location>
        <begin position="71"/>
        <end position="90"/>
    </location>
</feature>
<evidence type="ECO:0000256" key="6">
    <source>
        <dbReference type="ARBA" id="ARBA00023136"/>
    </source>
</evidence>
<evidence type="ECO:0000256" key="4">
    <source>
        <dbReference type="ARBA" id="ARBA00022692"/>
    </source>
</evidence>
<keyword evidence="4 9" id="KW-0812">Transmembrane</keyword>
<keyword evidence="5 9" id="KW-1133">Transmembrane helix</keyword>
<feature type="transmembrane region" description="Helical" evidence="9">
    <location>
        <begin position="163"/>
        <end position="182"/>
    </location>
</feature>
<dbReference type="InterPro" id="IPR018480">
    <property type="entry name" value="PNAcMuramoyl-5peptid_Trfase_CS"/>
</dbReference>
<evidence type="ECO:0000256" key="8">
    <source>
        <dbReference type="SAM" id="MobiDB-lite"/>
    </source>
</evidence>
<keyword evidence="6 9" id="KW-0472">Membrane</keyword>
<accession>A0A6A8MBB6</accession>
<evidence type="ECO:0000256" key="9">
    <source>
        <dbReference type="SAM" id="Phobius"/>
    </source>
</evidence>
<keyword evidence="7" id="KW-0460">Magnesium</keyword>
<dbReference type="PANTHER" id="PTHR22926">
    <property type="entry name" value="PHOSPHO-N-ACETYLMURAMOYL-PENTAPEPTIDE-TRANSFERASE"/>
    <property type="match status" value="1"/>
</dbReference>
<name>A0A6A8MBB6_9LACO</name>
<dbReference type="GO" id="GO:0044038">
    <property type="term" value="P:cell wall macromolecule biosynthetic process"/>
    <property type="evidence" value="ECO:0007669"/>
    <property type="project" value="TreeGrafter"/>
</dbReference>
<dbReference type="RefSeq" id="WP_154547600.1">
    <property type="nucleotide sequence ID" value="NZ_VUMX01000005.1"/>
</dbReference>
<dbReference type="InterPro" id="IPR000715">
    <property type="entry name" value="Glycosyl_transferase_4"/>
</dbReference>
<dbReference type="PANTHER" id="PTHR22926:SF3">
    <property type="entry name" value="UNDECAPRENYL-PHOSPHATE ALPHA-N-ACETYLGLUCOSAMINYL 1-PHOSPHATE TRANSFERASE"/>
    <property type="match status" value="1"/>
</dbReference>
<organism evidence="10 11">
    <name type="scientific">Lactobacillus porci</name>
    <dbReference type="NCBI Taxonomy" id="2012477"/>
    <lineage>
        <taxon>Bacteria</taxon>
        <taxon>Bacillati</taxon>
        <taxon>Bacillota</taxon>
        <taxon>Bacilli</taxon>
        <taxon>Lactobacillales</taxon>
        <taxon>Lactobacillaceae</taxon>
        <taxon>Lactobacillus</taxon>
    </lineage>
</organism>
<dbReference type="EMBL" id="VUMX01000005">
    <property type="protein sequence ID" value="MST86634.1"/>
    <property type="molecule type" value="Genomic_DNA"/>
</dbReference>
<protein>
    <submittedName>
        <fullName evidence="10">Undecaprenyl/decaprenyl-phosphate alpha-N-acetylglucosaminyl 1-phosphate transferase</fullName>
    </submittedName>
</protein>
<proteinExistence type="predicted"/>
<dbReference type="GO" id="GO:0071555">
    <property type="term" value="P:cell wall organization"/>
    <property type="evidence" value="ECO:0007669"/>
    <property type="project" value="TreeGrafter"/>
</dbReference>
<evidence type="ECO:0000256" key="7">
    <source>
        <dbReference type="PIRSR" id="PIRSR600715-1"/>
    </source>
</evidence>
<feature type="transmembrane region" description="Helical" evidence="9">
    <location>
        <begin position="134"/>
        <end position="151"/>
    </location>
</feature>
<dbReference type="GO" id="GO:0005886">
    <property type="term" value="C:plasma membrane"/>
    <property type="evidence" value="ECO:0007669"/>
    <property type="project" value="UniProtKB-SubCell"/>
</dbReference>
<feature type="transmembrane region" description="Helical" evidence="9">
    <location>
        <begin position="214"/>
        <end position="233"/>
    </location>
</feature>
<comment type="cofactor">
    <cofactor evidence="7">
        <name>Mg(2+)</name>
        <dbReference type="ChEBI" id="CHEBI:18420"/>
    </cofactor>
</comment>
<gene>
    <name evidence="10" type="ORF">FYJ62_03010</name>
</gene>
<feature type="transmembrane region" description="Helical" evidence="9">
    <location>
        <begin position="188"/>
        <end position="207"/>
    </location>
</feature>
<dbReference type="GO" id="GO:0009103">
    <property type="term" value="P:lipopolysaccharide biosynthetic process"/>
    <property type="evidence" value="ECO:0007669"/>
    <property type="project" value="TreeGrafter"/>
</dbReference>
<keyword evidence="11" id="KW-1185">Reference proteome</keyword>
<feature type="transmembrane region" description="Helical" evidence="9">
    <location>
        <begin position="320"/>
        <end position="341"/>
    </location>
</feature>
<dbReference type="GO" id="GO:0046872">
    <property type="term" value="F:metal ion binding"/>
    <property type="evidence" value="ECO:0007669"/>
    <property type="project" value="UniProtKB-KW"/>
</dbReference>
<evidence type="ECO:0000313" key="11">
    <source>
        <dbReference type="Proteomes" id="UP000438120"/>
    </source>
</evidence>
<reference evidence="10 11" key="1">
    <citation type="submission" date="2019-08" db="EMBL/GenBank/DDBJ databases">
        <title>In-depth cultivation of the pig gut microbiome towards novel bacterial diversity and tailored functional studies.</title>
        <authorList>
            <person name="Wylensek D."/>
            <person name="Hitch T.C.A."/>
            <person name="Clavel T."/>
        </authorList>
    </citation>
    <scope>NUCLEOTIDE SEQUENCE [LARGE SCALE GENOMIC DNA]</scope>
    <source>
        <strain evidence="10 11">Bifido-178-WT-2B</strain>
    </source>
</reference>
<feature type="region of interest" description="Disordered" evidence="8">
    <location>
        <begin position="367"/>
        <end position="400"/>
    </location>
</feature>
<keyword evidence="2" id="KW-1003">Cell membrane</keyword>
<feature type="transmembrane region" description="Helical" evidence="9">
    <location>
        <begin position="295"/>
        <end position="314"/>
    </location>
</feature>
<feature type="binding site" evidence="7">
    <location>
        <position position="155"/>
    </location>
    <ligand>
        <name>Mg(2+)</name>
        <dbReference type="ChEBI" id="CHEBI:18420"/>
    </ligand>
</feature>
<keyword evidence="3 10" id="KW-0808">Transferase</keyword>
<dbReference type="CDD" id="cd06853">
    <property type="entry name" value="GT_WecA_like"/>
    <property type="match status" value="1"/>
</dbReference>
<evidence type="ECO:0000313" key="10">
    <source>
        <dbReference type="EMBL" id="MST86634.1"/>
    </source>
</evidence>
<dbReference type="OrthoDB" id="9783652at2"/>
<dbReference type="GO" id="GO:0016780">
    <property type="term" value="F:phosphotransferase activity, for other substituted phosphate groups"/>
    <property type="evidence" value="ECO:0007669"/>
    <property type="project" value="InterPro"/>
</dbReference>
<sequence length="400" mass="44373">MFKIIVDLFLMVIIQAAITPFIRRLAFVLGAVDNPNARRVNKKPMPTIGGLGIFVTFNIGAFILLREQFPTHELFSVLLASSVIILTGMIDDILELKPGQKMVGIFVGAMIVYYLAGIQMNVINIPFTHRSFYLPWYLSLPITIFWILALTNAVNLIDGLDGLASGVSCISLLTMGIVGYYFLRNQGLYVPIACFMLAVCLIGFLPYNFNPAKIFLGDTGALYLGFMIAVLSLKGLKNVTFISLLVPVLILGVPISDTVYAMIRRKLNKRPISQADKHHLHHQLMSLGLTQRQTVLVIYALSLIFSFVSMLALLSPGWAMTLLIIGLLVAVELFVESIGLLGEKYKPLTHLISHLVLGSTKHQEPKVEVWHQGQAKPEQLKHEVQPPAGKKTKSKQKHKS</sequence>
<evidence type="ECO:0000256" key="5">
    <source>
        <dbReference type="ARBA" id="ARBA00022989"/>
    </source>
</evidence>
<comment type="subcellular location">
    <subcellularLocation>
        <location evidence="1">Cell membrane</location>
        <topology evidence="1">Multi-pass membrane protein</topology>
    </subcellularLocation>
</comment>
<feature type="transmembrane region" description="Helical" evidence="9">
    <location>
        <begin position="239"/>
        <end position="263"/>
    </location>
</feature>
<feature type="binding site" evidence="7">
    <location>
        <position position="218"/>
    </location>
    <ligand>
        <name>Mg(2+)</name>
        <dbReference type="ChEBI" id="CHEBI:18420"/>
    </ligand>
</feature>
<dbReference type="Pfam" id="PF00953">
    <property type="entry name" value="Glycos_transf_4"/>
    <property type="match status" value="1"/>
</dbReference>
<evidence type="ECO:0000256" key="1">
    <source>
        <dbReference type="ARBA" id="ARBA00004651"/>
    </source>
</evidence>
<feature type="compositionally biased region" description="Basic residues" evidence="8">
    <location>
        <begin position="390"/>
        <end position="400"/>
    </location>
</feature>
<keyword evidence="7" id="KW-0479">Metal-binding</keyword>
<comment type="caution">
    <text evidence="10">The sequence shown here is derived from an EMBL/GenBank/DDBJ whole genome shotgun (WGS) entry which is preliminary data.</text>
</comment>
<dbReference type="AlphaFoldDB" id="A0A6A8MBB6"/>
<feature type="transmembrane region" description="Helical" evidence="9">
    <location>
        <begin position="102"/>
        <end position="122"/>
    </location>
</feature>
<evidence type="ECO:0000256" key="3">
    <source>
        <dbReference type="ARBA" id="ARBA00022679"/>
    </source>
</evidence>
<dbReference type="PROSITE" id="PS01348">
    <property type="entry name" value="MRAY_2"/>
    <property type="match status" value="1"/>
</dbReference>
<feature type="transmembrane region" description="Helical" evidence="9">
    <location>
        <begin position="47"/>
        <end position="65"/>
    </location>
</feature>
<feature type="transmembrane region" description="Helical" evidence="9">
    <location>
        <begin position="6"/>
        <end position="26"/>
    </location>
</feature>
<evidence type="ECO:0000256" key="2">
    <source>
        <dbReference type="ARBA" id="ARBA00022475"/>
    </source>
</evidence>